<dbReference type="Proteomes" id="UP000887580">
    <property type="component" value="Unplaced"/>
</dbReference>
<accession>A0AC35GV34</accession>
<reference evidence="2" key="1">
    <citation type="submission" date="2022-11" db="UniProtKB">
        <authorList>
            <consortium name="WormBaseParasite"/>
        </authorList>
    </citation>
    <scope>IDENTIFICATION</scope>
</reference>
<evidence type="ECO:0000313" key="2">
    <source>
        <dbReference type="WBParaSite" id="PS1159_v2.g8546.t1"/>
    </source>
</evidence>
<organism evidence="1 2">
    <name type="scientific">Panagrolaimus sp. PS1159</name>
    <dbReference type="NCBI Taxonomy" id="55785"/>
    <lineage>
        <taxon>Eukaryota</taxon>
        <taxon>Metazoa</taxon>
        <taxon>Ecdysozoa</taxon>
        <taxon>Nematoda</taxon>
        <taxon>Chromadorea</taxon>
        <taxon>Rhabditida</taxon>
        <taxon>Tylenchina</taxon>
        <taxon>Panagrolaimomorpha</taxon>
        <taxon>Panagrolaimoidea</taxon>
        <taxon>Panagrolaimidae</taxon>
        <taxon>Panagrolaimus</taxon>
    </lineage>
</organism>
<proteinExistence type="predicted"/>
<sequence length="158" mass="18211">MDHLNVHYEPLRIKFHLETVYDNTALALFGFSWILYIISFLFLIKQCFKGSFKVSLDTLLFFQTIVITMYKTFIAFLWTYYTPPTNFALAVCMILNILEPGYHPYMYLIFNKRLRNHVGRILTSKSLISGTGGAAKLPPGLPRLNNSVLPSNQNATHR</sequence>
<dbReference type="WBParaSite" id="PS1159_v2.g8546.t1">
    <property type="protein sequence ID" value="PS1159_v2.g8546.t1"/>
    <property type="gene ID" value="PS1159_v2.g8546"/>
</dbReference>
<name>A0AC35GV34_9BILA</name>
<protein>
    <submittedName>
        <fullName evidence="2">Uncharacterized protein</fullName>
    </submittedName>
</protein>
<evidence type="ECO:0000313" key="1">
    <source>
        <dbReference type="Proteomes" id="UP000887580"/>
    </source>
</evidence>